<dbReference type="SUPFAM" id="SSF48179">
    <property type="entry name" value="6-phosphogluconate dehydrogenase C-terminal domain-like"/>
    <property type="match status" value="1"/>
</dbReference>
<comment type="caution">
    <text evidence="20">The sequence shown here is derived from an EMBL/GenBank/DDBJ whole genome shotgun (WGS) entry which is preliminary data.</text>
</comment>
<dbReference type="Proteomes" id="UP000610456">
    <property type="component" value="Unassembled WGS sequence"/>
</dbReference>
<dbReference type="FunFam" id="3.40.50.720:FF:000007">
    <property type="entry name" value="6-phosphogluconate dehydrogenase, decarboxylating"/>
    <property type="match status" value="1"/>
</dbReference>
<dbReference type="Gene3D" id="3.40.50.300">
    <property type="entry name" value="P-loop containing nucleotide triphosphate hydrolases"/>
    <property type="match status" value="1"/>
</dbReference>
<dbReference type="GO" id="GO:0050661">
    <property type="term" value="F:NADP binding"/>
    <property type="evidence" value="ECO:0007669"/>
    <property type="project" value="InterPro"/>
</dbReference>
<proteinExistence type="inferred from homology"/>
<dbReference type="GO" id="GO:0006098">
    <property type="term" value="P:pentose-phosphate shunt"/>
    <property type="evidence" value="ECO:0007669"/>
    <property type="project" value="UniProtKB-KW"/>
</dbReference>
<sequence length="638" mass="71651">MHIYIVMGVSGVGKTTIGRLLSEKFTLPFFDADDFHPLRNVEKMKNGIPLQDEDRKIWLQTLSEKIRSWNESTGAVLACSALKEKYRKQLQSVPDKDISWIFLHSAQEVILNRLSSRKGHYFKPELLESQFLTLEIPQYGIHIDVNKSVEKIMEEIMEKISNEKEKSQIGLLGLGVMGRSLAINLATRGVKVAVYNRHVENIEVDIAKSFASENKSIYDFPWFDELEAFVNSLERPRNILLMVNAGKAVDLVIESLLPLLDKDDLIIDGGNSHYKDTVRRENYLEENGFLFMGTGVSGGEEGARKGPSIMPGGPAKAYNRVGDYLEKIAARDKAGNSCCTYIGPDGAGHFVKMVHNGIEYGEMQLIAEIYNYLRFHTGSTPEEIAALFEEWNAEIQSYLLEISVDILRKKEKNEFLIDKVLDAAKQKGTGGWSTNAALELGVPFDTITAAVMARNISGKKEERKAAEEEYQPTPSKEGNLQEISESLFKAYKAASIINHSIGFDLMGEASKEYKWSLNLSEIARIWTNGCIIRSAFMEELIDILKESPLENILMHPDIQIRIKDSKPELAGAVGDALKHGFPVPVLSAAANYLMSFISGQSSANMIQAQRDYFGAHTYERVDKERGEYFHTEWKPGKE</sequence>
<dbReference type="NCBIfam" id="TIGR00873">
    <property type="entry name" value="gnd"/>
    <property type="match status" value="1"/>
</dbReference>
<dbReference type="InterPro" id="IPR006183">
    <property type="entry name" value="Pgluconate_DH"/>
</dbReference>
<dbReference type="Pfam" id="PF00393">
    <property type="entry name" value="6PGD"/>
    <property type="match status" value="1"/>
</dbReference>
<keyword evidence="11" id="KW-0067">ATP-binding</keyword>
<dbReference type="Pfam" id="PF01202">
    <property type="entry name" value="SKI"/>
    <property type="match status" value="1"/>
</dbReference>
<reference evidence="20" key="1">
    <citation type="journal article" date="2014" name="Int. J. Syst. Evol. Microbiol.">
        <title>Complete genome sequence of Corynebacterium casei LMG S-19264T (=DSM 44701T), isolated from a smear-ripened cheese.</title>
        <authorList>
            <consortium name="US DOE Joint Genome Institute (JGI-PGF)"/>
            <person name="Walter F."/>
            <person name="Albersmeier A."/>
            <person name="Kalinowski J."/>
            <person name="Ruckert C."/>
        </authorList>
    </citation>
    <scope>NUCLEOTIDE SEQUENCE</scope>
    <source>
        <strain evidence="20">KCTC 12719</strain>
    </source>
</reference>
<comment type="function">
    <text evidence="1">Catalyzes the oxidative decarboxylation of 6-phosphogluconate to ribulose 5-phosphate and CO(2), with concomitant reduction of NADP to NADPH.</text>
</comment>
<dbReference type="InterPro" id="IPR006001">
    <property type="entry name" value="Therm_gnt_kin"/>
</dbReference>
<dbReference type="Gene3D" id="1.10.1040.10">
    <property type="entry name" value="N-(1-d-carboxylethyl)-l-norvaline Dehydrogenase, domain 2"/>
    <property type="match status" value="1"/>
</dbReference>
<evidence type="ECO:0000256" key="18">
    <source>
        <dbReference type="RuleBase" id="RU000485"/>
    </source>
</evidence>
<evidence type="ECO:0000256" key="11">
    <source>
        <dbReference type="ARBA" id="ARBA00022840"/>
    </source>
</evidence>
<evidence type="ECO:0000256" key="3">
    <source>
        <dbReference type="ARBA" id="ARBA00004874"/>
    </source>
</evidence>
<comment type="pathway">
    <text evidence="3 18">Carbohydrate degradation; pentose phosphate pathway; D-ribulose 5-phosphate from D-glucose 6-phosphate (oxidative stage): step 3/3.</text>
</comment>
<evidence type="ECO:0000256" key="17">
    <source>
        <dbReference type="ARBA" id="ARBA00048640"/>
    </source>
</evidence>
<feature type="domain" description="6-phosphogluconate dehydrogenase C-terminal" evidence="19">
    <location>
        <begin position="348"/>
        <end position="634"/>
    </location>
</feature>
<dbReference type="InterPro" id="IPR036291">
    <property type="entry name" value="NAD(P)-bd_dom_sf"/>
</dbReference>
<dbReference type="InterPro" id="IPR027417">
    <property type="entry name" value="P-loop_NTPase"/>
</dbReference>
<gene>
    <name evidence="20" type="ORF">GCM10007103_10890</name>
</gene>
<dbReference type="InterPro" id="IPR006114">
    <property type="entry name" value="6PGDH_C"/>
</dbReference>
<dbReference type="Gene3D" id="1.20.5.320">
    <property type="entry name" value="6-Phosphogluconate Dehydrogenase, domain 3"/>
    <property type="match status" value="1"/>
</dbReference>
<dbReference type="NCBIfam" id="NF006765">
    <property type="entry name" value="PRK09287.1"/>
    <property type="match status" value="1"/>
</dbReference>
<keyword evidence="14 18" id="KW-0311">Gluconate utilization</keyword>
<keyword evidence="12 18" id="KW-0521">NADP</keyword>
<comment type="subunit">
    <text evidence="6">Homodimer.</text>
</comment>
<protein>
    <recommendedName>
        <fullName evidence="7 18">6-phosphogluconate dehydrogenase, decarboxylating</fullName>
        <ecNumber evidence="18">1.1.1.44</ecNumber>
    </recommendedName>
</protein>
<dbReference type="Pfam" id="PF03446">
    <property type="entry name" value="NAD_binding_2"/>
    <property type="match status" value="1"/>
</dbReference>
<dbReference type="PRINTS" id="PR00076">
    <property type="entry name" value="6PGDHDRGNASE"/>
</dbReference>
<dbReference type="GO" id="GO:0046316">
    <property type="term" value="F:gluconokinase activity"/>
    <property type="evidence" value="ECO:0007669"/>
    <property type="project" value="UniProtKB-EC"/>
</dbReference>
<dbReference type="SMART" id="SM01350">
    <property type="entry name" value="6PGD"/>
    <property type="match status" value="1"/>
</dbReference>
<organism evidence="20 21">
    <name type="scientific">Salinimicrobium marinum</name>
    <dbReference type="NCBI Taxonomy" id="680283"/>
    <lineage>
        <taxon>Bacteria</taxon>
        <taxon>Pseudomonadati</taxon>
        <taxon>Bacteroidota</taxon>
        <taxon>Flavobacteriia</taxon>
        <taxon>Flavobacteriales</taxon>
        <taxon>Flavobacteriaceae</taxon>
        <taxon>Salinimicrobium</taxon>
    </lineage>
</organism>
<evidence type="ECO:0000313" key="20">
    <source>
        <dbReference type="EMBL" id="GHA31169.1"/>
    </source>
</evidence>
<keyword evidence="13 18" id="KW-0560">Oxidoreductase</keyword>
<evidence type="ECO:0000259" key="19">
    <source>
        <dbReference type="SMART" id="SM01350"/>
    </source>
</evidence>
<evidence type="ECO:0000256" key="4">
    <source>
        <dbReference type="ARBA" id="ARBA00008419"/>
    </source>
</evidence>
<dbReference type="SUPFAM" id="SSF51735">
    <property type="entry name" value="NAD(P)-binding Rossmann-fold domains"/>
    <property type="match status" value="1"/>
</dbReference>
<keyword evidence="9" id="KW-0547">Nucleotide-binding</keyword>
<evidence type="ECO:0000256" key="2">
    <source>
        <dbReference type="ARBA" id="ARBA00004761"/>
    </source>
</evidence>
<dbReference type="NCBIfam" id="TIGR01313">
    <property type="entry name" value="therm_gnt_kin"/>
    <property type="match status" value="1"/>
</dbReference>
<evidence type="ECO:0000256" key="5">
    <source>
        <dbReference type="ARBA" id="ARBA00008420"/>
    </source>
</evidence>
<evidence type="ECO:0000256" key="6">
    <source>
        <dbReference type="ARBA" id="ARBA00011738"/>
    </source>
</evidence>
<dbReference type="InterPro" id="IPR006115">
    <property type="entry name" value="6PGDH_NADP-bd"/>
</dbReference>
<comment type="catalytic activity">
    <reaction evidence="16">
        <text>D-gluconate + ATP = 6-phospho-D-gluconate + ADP + H(+)</text>
        <dbReference type="Rhea" id="RHEA:19433"/>
        <dbReference type="ChEBI" id="CHEBI:15378"/>
        <dbReference type="ChEBI" id="CHEBI:18391"/>
        <dbReference type="ChEBI" id="CHEBI:30616"/>
        <dbReference type="ChEBI" id="CHEBI:58759"/>
        <dbReference type="ChEBI" id="CHEBI:456216"/>
        <dbReference type="EC" id="2.7.1.12"/>
    </reaction>
</comment>
<dbReference type="InterPro" id="IPR031322">
    <property type="entry name" value="Shikimate/glucono_kinase"/>
</dbReference>
<comment type="similarity">
    <text evidence="4 18">Belongs to the 6-phosphogluconate dehydrogenase family.</text>
</comment>
<evidence type="ECO:0000256" key="15">
    <source>
        <dbReference type="ARBA" id="ARBA00023126"/>
    </source>
</evidence>
<dbReference type="GO" id="GO:0019521">
    <property type="term" value="P:D-gluconate metabolic process"/>
    <property type="evidence" value="ECO:0007669"/>
    <property type="project" value="UniProtKB-KW"/>
</dbReference>
<reference evidence="20" key="2">
    <citation type="submission" date="2020-09" db="EMBL/GenBank/DDBJ databases">
        <authorList>
            <person name="Sun Q."/>
            <person name="Kim S."/>
        </authorList>
    </citation>
    <scope>NUCLEOTIDE SEQUENCE</scope>
    <source>
        <strain evidence="20">KCTC 12719</strain>
    </source>
</reference>
<dbReference type="PANTHER" id="PTHR11811">
    <property type="entry name" value="6-PHOSPHOGLUCONATE DEHYDROGENASE"/>
    <property type="match status" value="1"/>
</dbReference>
<keyword evidence="15 18" id="KW-0570">Pentose shunt</keyword>
<dbReference type="InterPro" id="IPR008927">
    <property type="entry name" value="6-PGluconate_DH-like_C_sf"/>
</dbReference>
<evidence type="ECO:0000256" key="7">
    <source>
        <dbReference type="ARBA" id="ARBA00018193"/>
    </source>
</evidence>
<dbReference type="EC" id="1.1.1.44" evidence="18"/>
<dbReference type="Gene3D" id="3.40.50.720">
    <property type="entry name" value="NAD(P)-binding Rossmann-like Domain"/>
    <property type="match status" value="1"/>
</dbReference>
<dbReference type="GO" id="GO:0005524">
    <property type="term" value="F:ATP binding"/>
    <property type="evidence" value="ECO:0007669"/>
    <property type="project" value="UniProtKB-KW"/>
</dbReference>
<dbReference type="RefSeq" id="WP_189603689.1">
    <property type="nucleotide sequence ID" value="NZ_BMXB01000002.1"/>
</dbReference>
<evidence type="ECO:0000256" key="16">
    <source>
        <dbReference type="ARBA" id="ARBA00048090"/>
    </source>
</evidence>
<comment type="catalytic activity">
    <reaction evidence="17 18">
        <text>6-phospho-D-gluconate + NADP(+) = D-ribulose 5-phosphate + CO2 + NADPH</text>
        <dbReference type="Rhea" id="RHEA:10116"/>
        <dbReference type="ChEBI" id="CHEBI:16526"/>
        <dbReference type="ChEBI" id="CHEBI:57783"/>
        <dbReference type="ChEBI" id="CHEBI:58121"/>
        <dbReference type="ChEBI" id="CHEBI:58349"/>
        <dbReference type="ChEBI" id="CHEBI:58759"/>
        <dbReference type="EC" id="1.1.1.44"/>
    </reaction>
</comment>
<comment type="pathway">
    <text evidence="2">Carbohydrate acid metabolism.</text>
</comment>
<dbReference type="CDD" id="cd02021">
    <property type="entry name" value="GntK"/>
    <property type="match status" value="1"/>
</dbReference>
<comment type="similarity">
    <text evidence="5">Belongs to the gluconokinase GntK/GntV family.</text>
</comment>
<evidence type="ECO:0000313" key="21">
    <source>
        <dbReference type="Proteomes" id="UP000610456"/>
    </source>
</evidence>
<dbReference type="AlphaFoldDB" id="A0A918SA25"/>
<evidence type="ECO:0000256" key="13">
    <source>
        <dbReference type="ARBA" id="ARBA00023002"/>
    </source>
</evidence>
<dbReference type="EMBL" id="BMXB01000002">
    <property type="protein sequence ID" value="GHA31169.1"/>
    <property type="molecule type" value="Genomic_DNA"/>
</dbReference>
<dbReference type="SUPFAM" id="SSF52540">
    <property type="entry name" value="P-loop containing nucleoside triphosphate hydrolases"/>
    <property type="match status" value="1"/>
</dbReference>
<evidence type="ECO:0000256" key="9">
    <source>
        <dbReference type="ARBA" id="ARBA00022741"/>
    </source>
</evidence>
<evidence type="ECO:0000256" key="14">
    <source>
        <dbReference type="ARBA" id="ARBA00023064"/>
    </source>
</evidence>
<keyword evidence="21" id="KW-1185">Reference proteome</keyword>
<dbReference type="FunFam" id="1.10.1040.10:FF:000032">
    <property type="entry name" value="6-phosphogluconate dehydrogenase, decarboxylating"/>
    <property type="match status" value="1"/>
</dbReference>
<evidence type="ECO:0000256" key="1">
    <source>
        <dbReference type="ARBA" id="ARBA00002526"/>
    </source>
</evidence>
<dbReference type="GO" id="GO:0004616">
    <property type="term" value="F:phosphogluconate dehydrogenase (decarboxylating) activity"/>
    <property type="evidence" value="ECO:0007669"/>
    <property type="project" value="UniProtKB-EC"/>
</dbReference>
<evidence type="ECO:0000256" key="8">
    <source>
        <dbReference type="ARBA" id="ARBA00022679"/>
    </source>
</evidence>
<evidence type="ECO:0000256" key="10">
    <source>
        <dbReference type="ARBA" id="ARBA00022777"/>
    </source>
</evidence>
<dbReference type="InterPro" id="IPR006113">
    <property type="entry name" value="6PGDH_Gnd/GntZ"/>
</dbReference>
<keyword evidence="10" id="KW-0418">Kinase</keyword>
<keyword evidence="8" id="KW-0808">Transferase</keyword>
<evidence type="ECO:0000256" key="12">
    <source>
        <dbReference type="ARBA" id="ARBA00022857"/>
    </source>
</evidence>
<name>A0A918SA25_9FLAO</name>
<accession>A0A918SA25</accession>
<dbReference type="InterPro" id="IPR013328">
    <property type="entry name" value="6PGD_dom2"/>
</dbReference>